<dbReference type="EMBL" id="JAKRYL010000001">
    <property type="protein sequence ID" value="MCL7745655.1"/>
    <property type="molecule type" value="Genomic_DNA"/>
</dbReference>
<dbReference type="Proteomes" id="UP001139150">
    <property type="component" value="Unassembled WGS sequence"/>
</dbReference>
<proteinExistence type="predicted"/>
<comment type="caution">
    <text evidence="1">The sequence shown here is derived from an EMBL/GenBank/DDBJ whole genome shotgun (WGS) entry which is preliminary data.</text>
</comment>
<accession>A0A9X2A0L1</accession>
<evidence type="ECO:0000313" key="2">
    <source>
        <dbReference type="Proteomes" id="UP001139150"/>
    </source>
</evidence>
<protein>
    <submittedName>
        <fullName evidence="1">Uncharacterized protein</fullName>
    </submittedName>
</protein>
<reference evidence="1" key="1">
    <citation type="submission" date="2022-02" db="EMBL/GenBank/DDBJ databases">
        <title>Halalkalibacter sp. nov. isolated from Lonar Lake, India.</title>
        <authorList>
            <person name="Joshi A."/>
            <person name="Thite S."/>
            <person name="Lodha T."/>
        </authorList>
    </citation>
    <scope>NUCLEOTIDE SEQUENCE</scope>
    <source>
        <strain evidence="1">MEB205</strain>
    </source>
</reference>
<keyword evidence="2" id="KW-1185">Reference proteome</keyword>
<gene>
    <name evidence="1" type="ORF">MF646_00850</name>
</gene>
<sequence length="80" mass="9311">MEQQHVLRVIDFRNTEHKTTFVKLSGYDYVCGKEFEGEVKFVGGRPYGDIIHSERSTLSPECIQFVQELLLDKYNAGEFH</sequence>
<evidence type="ECO:0000313" key="1">
    <source>
        <dbReference type="EMBL" id="MCL7745655.1"/>
    </source>
</evidence>
<name>A0A9X2A0L1_9BACI</name>
<dbReference type="AlphaFoldDB" id="A0A9X2A0L1"/>
<organism evidence="1 2">
    <name type="scientific">Halalkalibacter alkaliphilus</name>
    <dbReference type="NCBI Taxonomy" id="2917993"/>
    <lineage>
        <taxon>Bacteria</taxon>
        <taxon>Bacillati</taxon>
        <taxon>Bacillota</taxon>
        <taxon>Bacilli</taxon>
        <taxon>Bacillales</taxon>
        <taxon>Bacillaceae</taxon>
        <taxon>Halalkalibacter</taxon>
    </lineage>
</organism>
<dbReference type="RefSeq" id="WP_250094590.1">
    <property type="nucleotide sequence ID" value="NZ_JAKRYL010000001.1"/>
</dbReference>